<dbReference type="EC" id="6.3.3.3" evidence="1"/>
<comment type="cofactor">
    <cofactor evidence="1">
        <name>Mg(2+)</name>
        <dbReference type="ChEBI" id="CHEBI:18420"/>
    </cofactor>
</comment>
<evidence type="ECO:0000313" key="3">
    <source>
        <dbReference type="Proteomes" id="UP000199614"/>
    </source>
</evidence>
<feature type="binding site" evidence="1">
    <location>
        <begin position="12"/>
        <end position="17"/>
    </location>
    <ligand>
        <name>ATP</name>
        <dbReference type="ChEBI" id="CHEBI:30616"/>
    </ligand>
</feature>
<dbReference type="GO" id="GO:0004141">
    <property type="term" value="F:dethiobiotin synthase activity"/>
    <property type="evidence" value="ECO:0007669"/>
    <property type="project" value="UniProtKB-UniRule"/>
</dbReference>
<feature type="binding site" evidence="1">
    <location>
        <position position="16"/>
    </location>
    <ligand>
        <name>Mg(2+)</name>
        <dbReference type="ChEBI" id="CHEBI:18420"/>
    </ligand>
</feature>
<feature type="binding site" evidence="1">
    <location>
        <position position="49"/>
    </location>
    <ligand>
        <name>ATP</name>
        <dbReference type="ChEBI" id="CHEBI:30616"/>
    </ligand>
</feature>
<dbReference type="PANTHER" id="PTHR43210">
    <property type="entry name" value="DETHIOBIOTIN SYNTHETASE"/>
    <property type="match status" value="1"/>
</dbReference>
<dbReference type="CDD" id="cd03109">
    <property type="entry name" value="DTBS"/>
    <property type="match status" value="1"/>
</dbReference>
<comment type="caution">
    <text evidence="1">Lacks conserved residue(s) required for the propagation of feature annotation.</text>
</comment>
<protein>
    <recommendedName>
        <fullName evidence="1">ATP-dependent dethiobiotin synthetase BioD</fullName>
        <ecNumber evidence="1">6.3.3.3</ecNumber>
    </recommendedName>
    <alternativeName>
        <fullName evidence="1">DTB synthetase</fullName>
        <shortName evidence="1">DTBS</shortName>
    </alternativeName>
    <alternativeName>
        <fullName evidence="1">Dethiobiotin synthase</fullName>
    </alternativeName>
</protein>
<dbReference type="UniPathway" id="UPA00078">
    <property type="reaction ID" value="UER00161"/>
</dbReference>
<feature type="binding site" evidence="1">
    <location>
        <position position="49"/>
    </location>
    <ligand>
        <name>Mg(2+)</name>
        <dbReference type="ChEBI" id="CHEBI:18420"/>
    </ligand>
</feature>
<dbReference type="Pfam" id="PF13500">
    <property type="entry name" value="AAA_26"/>
    <property type="match status" value="1"/>
</dbReference>
<feature type="binding site" evidence="1">
    <location>
        <begin position="108"/>
        <end position="111"/>
    </location>
    <ligand>
        <name>ATP</name>
        <dbReference type="ChEBI" id="CHEBI:30616"/>
    </ligand>
</feature>
<keyword evidence="1" id="KW-0460">Magnesium</keyword>
<comment type="pathway">
    <text evidence="1">Cofactor biosynthesis; biotin biosynthesis; biotin from 7,8-diaminononanoate: step 1/2.</text>
</comment>
<comment type="subunit">
    <text evidence="1">Homodimer.</text>
</comment>
<dbReference type="PANTHER" id="PTHR43210:SF5">
    <property type="entry name" value="DETHIOBIOTIN SYNTHETASE"/>
    <property type="match status" value="1"/>
</dbReference>
<dbReference type="STRING" id="260086.SAMN05216207_1001274"/>
<sequence>MSVLAVTGTDTGVGKTVVTAALAAGVIARGETVAVYKPTQAGLDDGRGDVDVVRELAGVTTAVEGIRLAHPMAPVAAARRAGTTLPELAEHVARVADLAADHDHVLVEGAGGLLVELDGHGRTLADLAAALSAPAVVVCRSGLGTLNHTALTTEALTRRGIALAGLVIGSWPAAPSEVERSNRAELDRSPAGLLGALPEGAGRLDPARFRAEVQLRCP</sequence>
<dbReference type="InterPro" id="IPR004472">
    <property type="entry name" value="DTB_synth_BioD"/>
</dbReference>
<evidence type="ECO:0000313" key="2">
    <source>
        <dbReference type="EMBL" id="SFM60103.1"/>
    </source>
</evidence>
<keyword evidence="1" id="KW-0093">Biotin biosynthesis</keyword>
<comment type="function">
    <text evidence="1">Catalyzes a mechanistically unusual reaction, the ATP-dependent insertion of CO2 between the N7 and N8 nitrogen atoms of 7,8-diaminopelargonic acid (DAPA, also called 7,8-diammoniononanoate) to form a ureido ring.</text>
</comment>
<dbReference type="GO" id="GO:0009102">
    <property type="term" value="P:biotin biosynthetic process"/>
    <property type="evidence" value="ECO:0007669"/>
    <property type="project" value="UniProtKB-UniRule"/>
</dbReference>
<keyword evidence="1" id="KW-0963">Cytoplasm</keyword>
<feature type="binding site" evidence="1">
    <location>
        <begin position="169"/>
        <end position="170"/>
    </location>
    <ligand>
        <name>ATP</name>
        <dbReference type="ChEBI" id="CHEBI:30616"/>
    </ligand>
</feature>
<accession>A0A1I4S765</accession>
<keyword evidence="1" id="KW-0547">Nucleotide-binding</keyword>
<dbReference type="EMBL" id="FOUY01000001">
    <property type="protein sequence ID" value="SFM60103.1"/>
    <property type="molecule type" value="Genomic_DNA"/>
</dbReference>
<dbReference type="Gene3D" id="3.40.50.300">
    <property type="entry name" value="P-loop containing nucleotide triphosphate hydrolases"/>
    <property type="match status" value="1"/>
</dbReference>
<comment type="subcellular location">
    <subcellularLocation>
        <location evidence="1">Cytoplasm</location>
    </subcellularLocation>
</comment>
<dbReference type="PIRSF" id="PIRSF006755">
    <property type="entry name" value="DTB_synth"/>
    <property type="match status" value="1"/>
</dbReference>
<comment type="similarity">
    <text evidence="1">Belongs to the dethiobiotin synthetase family.</text>
</comment>
<dbReference type="GO" id="GO:0005829">
    <property type="term" value="C:cytosol"/>
    <property type="evidence" value="ECO:0007669"/>
    <property type="project" value="TreeGrafter"/>
</dbReference>
<keyword evidence="1" id="KW-0436">Ligase</keyword>
<dbReference type="InterPro" id="IPR027417">
    <property type="entry name" value="P-loop_NTPase"/>
</dbReference>
<dbReference type="SUPFAM" id="SSF52540">
    <property type="entry name" value="P-loop containing nucleoside triphosphate hydrolases"/>
    <property type="match status" value="1"/>
</dbReference>
<dbReference type="NCBIfam" id="TIGR00347">
    <property type="entry name" value="bioD"/>
    <property type="match status" value="1"/>
</dbReference>
<keyword evidence="1" id="KW-0479">Metal-binding</keyword>
<dbReference type="HAMAP" id="MF_00336">
    <property type="entry name" value="BioD"/>
    <property type="match status" value="1"/>
</dbReference>
<dbReference type="AlphaFoldDB" id="A0A1I4S765"/>
<evidence type="ECO:0000256" key="1">
    <source>
        <dbReference type="HAMAP-Rule" id="MF_00336"/>
    </source>
</evidence>
<dbReference type="GO" id="GO:0005524">
    <property type="term" value="F:ATP binding"/>
    <property type="evidence" value="ECO:0007669"/>
    <property type="project" value="UniProtKB-UniRule"/>
</dbReference>
<comment type="catalytic activity">
    <reaction evidence="1">
        <text>(7R,8S)-7,8-diammoniononanoate + CO2 + ATP = (4R,5S)-dethiobiotin + ADP + phosphate + 3 H(+)</text>
        <dbReference type="Rhea" id="RHEA:15805"/>
        <dbReference type="ChEBI" id="CHEBI:15378"/>
        <dbReference type="ChEBI" id="CHEBI:16526"/>
        <dbReference type="ChEBI" id="CHEBI:30616"/>
        <dbReference type="ChEBI" id="CHEBI:43474"/>
        <dbReference type="ChEBI" id="CHEBI:149469"/>
        <dbReference type="ChEBI" id="CHEBI:149473"/>
        <dbReference type="ChEBI" id="CHEBI:456216"/>
        <dbReference type="EC" id="6.3.3.3"/>
    </reaction>
</comment>
<feature type="binding site" evidence="1">
    <location>
        <position position="199"/>
    </location>
    <ligand>
        <name>ATP</name>
        <dbReference type="ChEBI" id="CHEBI:30616"/>
    </ligand>
</feature>
<name>A0A1I4S765_PSUAM</name>
<dbReference type="GO" id="GO:0000287">
    <property type="term" value="F:magnesium ion binding"/>
    <property type="evidence" value="ECO:0007669"/>
    <property type="project" value="UniProtKB-UniRule"/>
</dbReference>
<keyword evidence="3" id="KW-1185">Reference proteome</keyword>
<keyword evidence="1" id="KW-0067">ATP-binding</keyword>
<feature type="binding site" evidence="1">
    <location>
        <position position="108"/>
    </location>
    <ligand>
        <name>Mg(2+)</name>
        <dbReference type="ChEBI" id="CHEBI:18420"/>
    </ligand>
</feature>
<reference evidence="2 3" key="1">
    <citation type="submission" date="2016-10" db="EMBL/GenBank/DDBJ databases">
        <authorList>
            <person name="de Groot N.N."/>
        </authorList>
    </citation>
    <scope>NUCLEOTIDE SEQUENCE [LARGE SCALE GENOMIC DNA]</scope>
    <source>
        <strain evidence="2 3">CGMCC 4.1877</strain>
    </source>
</reference>
<organism evidence="2 3">
    <name type="scientific">Pseudonocardia ammonioxydans</name>
    <dbReference type="NCBI Taxonomy" id="260086"/>
    <lineage>
        <taxon>Bacteria</taxon>
        <taxon>Bacillati</taxon>
        <taxon>Actinomycetota</taxon>
        <taxon>Actinomycetes</taxon>
        <taxon>Pseudonocardiales</taxon>
        <taxon>Pseudonocardiaceae</taxon>
        <taxon>Pseudonocardia</taxon>
    </lineage>
</organism>
<feature type="active site" evidence="1">
    <location>
        <position position="37"/>
    </location>
</feature>
<proteinExistence type="inferred from homology"/>
<dbReference type="Proteomes" id="UP000199614">
    <property type="component" value="Unassembled WGS sequence"/>
</dbReference>
<gene>
    <name evidence="1" type="primary">bioD</name>
    <name evidence="2" type="ORF">SAMN05216207_1001274</name>
</gene>